<dbReference type="Gene3D" id="1.10.390.10">
    <property type="entry name" value="Neutral Protease Domain 2"/>
    <property type="match status" value="1"/>
</dbReference>
<dbReference type="SUPFAM" id="SSF52025">
    <property type="entry name" value="PA domain"/>
    <property type="match status" value="1"/>
</dbReference>
<organism evidence="17 18">
    <name type="scientific">Solimonas terrae</name>
    <dbReference type="NCBI Taxonomy" id="1396819"/>
    <lineage>
        <taxon>Bacteria</taxon>
        <taxon>Pseudomonadati</taxon>
        <taxon>Pseudomonadota</taxon>
        <taxon>Gammaproteobacteria</taxon>
        <taxon>Nevskiales</taxon>
        <taxon>Nevskiaceae</taxon>
        <taxon>Solimonas</taxon>
    </lineage>
</organism>
<dbReference type="Gene3D" id="2.60.120.260">
    <property type="entry name" value="Galactose-binding domain-like"/>
    <property type="match status" value="1"/>
</dbReference>
<feature type="region of interest" description="Disordered" evidence="12">
    <location>
        <begin position="450"/>
        <end position="475"/>
    </location>
</feature>
<evidence type="ECO:0008006" key="19">
    <source>
        <dbReference type="Google" id="ProtNLM"/>
    </source>
</evidence>
<dbReference type="PANTHER" id="PTHR33478:SF1">
    <property type="entry name" value="EXTRACELLULAR METALLOPROTEINASE MEP"/>
    <property type="match status" value="1"/>
</dbReference>
<dbReference type="Gene3D" id="3.50.30.30">
    <property type="match status" value="1"/>
</dbReference>
<feature type="transmembrane region" description="Helical" evidence="13">
    <location>
        <begin position="1345"/>
        <end position="1362"/>
    </location>
</feature>
<feature type="compositionally biased region" description="Polar residues" evidence="12">
    <location>
        <begin position="458"/>
        <end position="471"/>
    </location>
</feature>
<evidence type="ECO:0000259" key="15">
    <source>
        <dbReference type="Pfam" id="PF02225"/>
    </source>
</evidence>
<keyword evidence="6" id="KW-0479">Metal-binding</keyword>
<comment type="similarity">
    <text evidence="3">Belongs to the peptidase M36 family.</text>
</comment>
<dbReference type="GO" id="GO:0005615">
    <property type="term" value="C:extracellular space"/>
    <property type="evidence" value="ECO:0007669"/>
    <property type="project" value="InterPro"/>
</dbReference>
<keyword evidence="11" id="KW-0865">Zymogen</keyword>
<evidence type="ECO:0000256" key="2">
    <source>
        <dbReference type="ARBA" id="ARBA00004613"/>
    </source>
</evidence>
<feature type="signal peptide" evidence="14">
    <location>
        <begin position="1"/>
        <end position="20"/>
    </location>
</feature>
<keyword evidence="10" id="KW-0482">Metalloprotease</keyword>
<comment type="caution">
    <text evidence="17">The sequence shown here is derived from an EMBL/GenBank/DDBJ whole genome shotgun (WGS) entry which is preliminary data.</text>
</comment>
<feature type="domain" description="PA" evidence="15">
    <location>
        <begin position="534"/>
        <end position="641"/>
    </location>
</feature>
<keyword evidence="8" id="KW-0378">Hydrolase</keyword>
<evidence type="ECO:0000256" key="8">
    <source>
        <dbReference type="ARBA" id="ARBA00022801"/>
    </source>
</evidence>
<keyword evidence="7 14" id="KW-0732">Signal</keyword>
<evidence type="ECO:0000256" key="3">
    <source>
        <dbReference type="ARBA" id="ARBA00006006"/>
    </source>
</evidence>
<evidence type="ECO:0000313" key="17">
    <source>
        <dbReference type="EMBL" id="NGY06610.1"/>
    </source>
</evidence>
<evidence type="ECO:0000256" key="4">
    <source>
        <dbReference type="ARBA" id="ARBA00022525"/>
    </source>
</evidence>
<dbReference type="SUPFAM" id="SSF55486">
    <property type="entry name" value="Metalloproteases ('zincins'), catalytic domain"/>
    <property type="match status" value="1"/>
</dbReference>
<keyword evidence="13" id="KW-0472">Membrane</keyword>
<feature type="chain" id="PRO_5027112284" description="PA domain-containing protein" evidence="14">
    <location>
        <begin position="21"/>
        <end position="1370"/>
    </location>
</feature>
<evidence type="ECO:0000256" key="14">
    <source>
        <dbReference type="SAM" id="SignalP"/>
    </source>
</evidence>
<evidence type="ECO:0000256" key="9">
    <source>
        <dbReference type="ARBA" id="ARBA00022833"/>
    </source>
</evidence>
<evidence type="ECO:0000256" key="1">
    <source>
        <dbReference type="ARBA" id="ARBA00001947"/>
    </source>
</evidence>
<dbReference type="EMBL" id="JAAMOW010000009">
    <property type="protein sequence ID" value="NGY06610.1"/>
    <property type="molecule type" value="Genomic_DNA"/>
</dbReference>
<dbReference type="GO" id="GO:0006508">
    <property type="term" value="P:proteolysis"/>
    <property type="evidence" value="ECO:0007669"/>
    <property type="project" value="UniProtKB-KW"/>
</dbReference>
<dbReference type="Pfam" id="PF02225">
    <property type="entry name" value="PA"/>
    <property type="match status" value="1"/>
</dbReference>
<keyword evidence="13" id="KW-0812">Transmembrane</keyword>
<proteinExistence type="inferred from homology"/>
<protein>
    <recommendedName>
        <fullName evidence="19">PA domain-containing protein</fullName>
    </recommendedName>
</protein>
<dbReference type="GO" id="GO:0004222">
    <property type="term" value="F:metalloendopeptidase activity"/>
    <property type="evidence" value="ECO:0007669"/>
    <property type="project" value="InterPro"/>
</dbReference>
<dbReference type="Gene3D" id="3.10.170.10">
    <property type="match status" value="1"/>
</dbReference>
<dbReference type="InterPro" id="IPR046450">
    <property type="entry name" value="PA_dom_sf"/>
</dbReference>
<feature type="compositionally biased region" description="Low complexity" evidence="12">
    <location>
        <begin position="1328"/>
        <end position="1337"/>
    </location>
</feature>
<evidence type="ECO:0000256" key="6">
    <source>
        <dbReference type="ARBA" id="ARBA00022723"/>
    </source>
</evidence>
<keyword evidence="9" id="KW-0862">Zinc</keyword>
<dbReference type="InterPro" id="IPR011096">
    <property type="entry name" value="FTP_domain"/>
</dbReference>
<dbReference type="RefSeq" id="WP_166260466.1">
    <property type="nucleotide sequence ID" value="NZ_JAAMOW010000009.1"/>
</dbReference>
<evidence type="ECO:0000256" key="13">
    <source>
        <dbReference type="SAM" id="Phobius"/>
    </source>
</evidence>
<gene>
    <name evidence="17" type="ORF">G7Y85_17685</name>
</gene>
<evidence type="ECO:0000256" key="10">
    <source>
        <dbReference type="ARBA" id="ARBA00023049"/>
    </source>
</evidence>
<evidence type="ECO:0000256" key="11">
    <source>
        <dbReference type="ARBA" id="ARBA00023145"/>
    </source>
</evidence>
<name>A0A6M2BW95_9GAMM</name>
<dbReference type="InterPro" id="IPR050371">
    <property type="entry name" value="Fungal_virulence_M36"/>
</dbReference>
<dbReference type="Pfam" id="PF07504">
    <property type="entry name" value="FTP"/>
    <property type="match status" value="1"/>
</dbReference>
<evidence type="ECO:0000313" key="18">
    <source>
        <dbReference type="Proteomes" id="UP000472676"/>
    </source>
</evidence>
<feature type="domain" description="FTP" evidence="16">
    <location>
        <begin position="123"/>
        <end position="154"/>
    </location>
</feature>
<feature type="compositionally biased region" description="Gly residues" evidence="12">
    <location>
        <begin position="1228"/>
        <end position="1327"/>
    </location>
</feature>
<sequence length="1370" mass="141233">MKRTLFTGALVLGAATAASAASSSGNYDAFWAQHGKTAIAQAAALTAQPHYDAALKGASFVWADRNARAPTVGNIGAARKPALESFARQYLRSQAGRLALNASSVEHAPLLDLQDLGHGPVIARFQQRVNGVDVFNRQLSVAMDRSGRPVAVAGYFANTDDVKQSRVQAFAGDAAAAALSRAFHQLGVSVGSGLLQQTATRGDYRLFNLNTLLSGFGVSRPPRVKPVYYATHDKLVPAYYVEIFGRRGASPATVAWSYVIGEDGTKLFAKDLVAYDAAQPFSYRVFADGSGIHQPFDSPLGNGYLPFPGTGIDDELARSDAGANLVSLVSGPISTGDPWLANDATTTTGNNADAFLDTGPQLSVPLNLPVDLPTGDGYIPGSGDLRTTLTGAQTFDYPIHADDDPSGVNAKNAAIINLFYMNNWLHDWWYDHGFNEVAGNAQTSNYGRGGVEGDAISAQGQDSSGRNNANMATPADGGSPTMQMYLFDGPISGEVKVTAPSAGASLKFSGAGFGPNTFDVTAQAVLVNDGSDPVTNGCNDLLSIPDPTGLGVIPAIPSLPDPSVLGKIAIIDRGTCSFTAKEQFAMLSGAKAMVVINNGDGNPITMGDSTIPDIPIGLPVTTGQLYTVPAVMIRKDDGDALKAMLAAGSVSMHVKRNLSIDYDGTLDELVISHEFFHHVSNRLVGNGSGLSNTQGGGMGEGWSDTDSLLLAVRPEDVDAGSSVYSNDHFQGAYPTGFYVIPDYYFGIRRAPYSTRMDVNPLTFKHITEGVPIEGAPVAFGADGVGNSEVHDVGEVWAEMLWEVYASLLNHHDFQTAQDRMKDYVIGGLKMTPSSPTFTEARDGVLAAALATDAGDYALAARAFAKRGLGLHAVAPDRSSTDNVGAVEDYVALAAPAPVLEPGIGDVADGNDACDHDGILDAGETGTLTFSLFNNGAYTPGETVTASVSSSAPALALASHSLSFVAPAVGSTATASLGVSLADDATSPLTATLTITVAPPSTPDPAVDYPEATSVDLLTNYDIARTATRDDFEYPAIAASGWTRVSQGTTSQWNIVDDNDDLGSGHIWYAPDPESTANVYLATPSFSVPTGGSFSMKFDHHYDFESLLPLPVIGIGYDGGVLEVSTDGGATWTEVTDFGARFTQHGYSGRAQVLAHRAFVNSNSGLQTSVLDFGTLLAGKTAQIRFHVASDELNGGYGWAVDNVELTGTSAPVFNAVSAEDGMCLPTGGTTGGETTGGTTTGGTTTGGTTTGGETTGGATTGSTTGGETTGSTTGGETTGGTTTGGTTTGGTTTGGETTGGTTTGGTTTGGTTTGGTTTGGTTTGGTTTGDAGTGSSTVDSSGQNGGALPLATLFGLLFAALGRRLRFRRR</sequence>
<comment type="cofactor">
    <cofactor evidence="1">
        <name>Zn(2+)</name>
        <dbReference type="ChEBI" id="CHEBI:29105"/>
    </cofactor>
</comment>
<keyword evidence="18" id="KW-1185">Reference proteome</keyword>
<accession>A0A6M2BW95</accession>
<dbReference type="PANTHER" id="PTHR33478">
    <property type="entry name" value="EXTRACELLULAR METALLOPROTEINASE MEP"/>
    <property type="match status" value="1"/>
</dbReference>
<feature type="region of interest" description="Disordered" evidence="12">
    <location>
        <begin position="1226"/>
        <end position="1343"/>
    </location>
</feature>
<dbReference type="InterPro" id="IPR027268">
    <property type="entry name" value="Peptidase_M4/M1_CTD_sf"/>
</dbReference>
<dbReference type="CDD" id="cd04818">
    <property type="entry name" value="PA_subtilisin_1"/>
    <property type="match status" value="1"/>
</dbReference>
<dbReference type="InterPro" id="IPR001842">
    <property type="entry name" value="Peptidase_M36"/>
</dbReference>
<reference evidence="17 18" key="1">
    <citation type="journal article" date="2014" name="Int. J. Syst. Evol. Microbiol.">
        <title>Solimonas terrae sp. nov., isolated from soil.</title>
        <authorList>
            <person name="Kim S.J."/>
            <person name="Moon J.Y."/>
            <person name="Weon H.Y."/>
            <person name="Ahn J.H."/>
            <person name="Chen W.M."/>
            <person name="Kwon S.W."/>
        </authorList>
    </citation>
    <scope>NUCLEOTIDE SEQUENCE [LARGE SCALE GENOMIC DNA]</scope>
    <source>
        <strain evidence="17 18">KIS83-12</strain>
    </source>
</reference>
<dbReference type="InterPro" id="IPR003137">
    <property type="entry name" value="PA_domain"/>
</dbReference>
<dbReference type="Pfam" id="PF02128">
    <property type="entry name" value="Peptidase_M36"/>
    <property type="match status" value="1"/>
</dbReference>
<evidence type="ECO:0000256" key="7">
    <source>
        <dbReference type="ARBA" id="ARBA00022729"/>
    </source>
</evidence>
<evidence type="ECO:0000259" key="16">
    <source>
        <dbReference type="Pfam" id="PF07504"/>
    </source>
</evidence>
<evidence type="ECO:0000256" key="5">
    <source>
        <dbReference type="ARBA" id="ARBA00022670"/>
    </source>
</evidence>
<keyword evidence="13" id="KW-1133">Transmembrane helix</keyword>
<keyword evidence="5" id="KW-0645">Protease</keyword>
<keyword evidence="4" id="KW-0964">Secreted</keyword>
<evidence type="ECO:0000256" key="12">
    <source>
        <dbReference type="SAM" id="MobiDB-lite"/>
    </source>
</evidence>
<dbReference type="Proteomes" id="UP000472676">
    <property type="component" value="Unassembled WGS sequence"/>
</dbReference>
<comment type="subcellular location">
    <subcellularLocation>
        <location evidence="2">Secreted</location>
    </subcellularLocation>
</comment>
<dbReference type="GO" id="GO:0008270">
    <property type="term" value="F:zinc ion binding"/>
    <property type="evidence" value="ECO:0007669"/>
    <property type="project" value="InterPro"/>
</dbReference>